<keyword evidence="5 10" id="KW-0418">Kinase</keyword>
<dbReference type="GO" id="GO:0005524">
    <property type="term" value="F:ATP binding"/>
    <property type="evidence" value="ECO:0007669"/>
    <property type="project" value="UniProtKB-KW"/>
</dbReference>
<comment type="similarity">
    <text evidence="1">Belongs to the GHMP kinase family. IspE subfamily.</text>
</comment>
<evidence type="ECO:0000256" key="3">
    <source>
        <dbReference type="ARBA" id="ARBA00022679"/>
    </source>
</evidence>
<feature type="domain" description="GHMP kinase C-terminal" evidence="9">
    <location>
        <begin position="210"/>
        <end position="286"/>
    </location>
</feature>
<keyword evidence="4" id="KW-0547">Nucleotide-binding</keyword>
<dbReference type="InterPro" id="IPR013750">
    <property type="entry name" value="GHMP_kinase_C_dom"/>
</dbReference>
<evidence type="ECO:0000256" key="2">
    <source>
        <dbReference type="ARBA" id="ARBA00012052"/>
    </source>
</evidence>
<evidence type="ECO:0000256" key="4">
    <source>
        <dbReference type="ARBA" id="ARBA00022741"/>
    </source>
</evidence>
<accession>A0A8T4C5M9</accession>
<evidence type="ECO:0000256" key="6">
    <source>
        <dbReference type="ARBA" id="ARBA00022840"/>
    </source>
</evidence>
<dbReference type="InterPro" id="IPR020568">
    <property type="entry name" value="Ribosomal_Su5_D2-typ_SF"/>
</dbReference>
<evidence type="ECO:0000256" key="5">
    <source>
        <dbReference type="ARBA" id="ARBA00022777"/>
    </source>
</evidence>
<sequence length="296" mass="32206">MPSSLTLSSPAKLTLVLDIIRKREDGYHEVELVLQELAIHDTITIEALPHSSEIILSCTDASVPLNEKNSCHKATILMQNEFASQNPGKPIQGVKIHIDKKIPSAGGLGGGSSNSATVLKGLNELWQLNLSKNVLKNLGAKIGSDEVFLIEGGTCIGLGRGEIVEPIEKCPRLELAIITPPVKVPEKKSAWVYGHFDVNKVSHHYSIHEMRKAIRSNDPQKVAEKMGNVFETLELLEYAVVFALIEGLKQMSGVRTSMLAGAGPTVVCVCDSQRTASQIIEPFRARGWVAFTTHTV</sequence>
<dbReference type="SUPFAM" id="SSF54211">
    <property type="entry name" value="Ribosomal protein S5 domain 2-like"/>
    <property type="match status" value="1"/>
</dbReference>
<dbReference type="PANTHER" id="PTHR43527">
    <property type="entry name" value="4-DIPHOSPHOCYTIDYL-2-C-METHYL-D-ERYTHRITOL KINASE, CHLOROPLASTIC"/>
    <property type="match status" value="1"/>
</dbReference>
<dbReference type="GO" id="GO:0016114">
    <property type="term" value="P:terpenoid biosynthetic process"/>
    <property type="evidence" value="ECO:0007669"/>
    <property type="project" value="InterPro"/>
</dbReference>
<dbReference type="Proteomes" id="UP000774699">
    <property type="component" value="Unassembled WGS sequence"/>
</dbReference>
<evidence type="ECO:0000256" key="7">
    <source>
        <dbReference type="ARBA" id="ARBA00032554"/>
    </source>
</evidence>
<evidence type="ECO:0000313" key="11">
    <source>
        <dbReference type="Proteomes" id="UP000774699"/>
    </source>
</evidence>
<dbReference type="Pfam" id="PF08544">
    <property type="entry name" value="GHMP_kinases_C"/>
    <property type="match status" value="1"/>
</dbReference>
<keyword evidence="3 10" id="KW-0808">Transferase</keyword>
<dbReference type="GO" id="GO:0050515">
    <property type="term" value="F:4-(cytidine 5'-diphospho)-2-C-methyl-D-erythritol kinase activity"/>
    <property type="evidence" value="ECO:0007669"/>
    <property type="project" value="UniProtKB-EC"/>
</dbReference>
<dbReference type="InterPro" id="IPR014721">
    <property type="entry name" value="Ribsml_uS5_D2-typ_fold_subgr"/>
</dbReference>
<dbReference type="NCBIfam" id="TIGR00154">
    <property type="entry name" value="ispE"/>
    <property type="match status" value="1"/>
</dbReference>
<dbReference type="PIRSF" id="PIRSF010376">
    <property type="entry name" value="IspE"/>
    <property type="match status" value="1"/>
</dbReference>
<evidence type="ECO:0000256" key="1">
    <source>
        <dbReference type="ARBA" id="ARBA00009684"/>
    </source>
</evidence>
<comment type="caution">
    <text evidence="10">The sequence shown here is derived from an EMBL/GenBank/DDBJ whole genome shotgun (WGS) entry which is preliminary data.</text>
</comment>
<feature type="domain" description="GHMP kinase N-terminal" evidence="8">
    <location>
        <begin position="78"/>
        <end position="144"/>
    </location>
</feature>
<protein>
    <recommendedName>
        <fullName evidence="2">4-(cytidine 5'-diphospho)-2-C-methyl-D-erythritol kinase</fullName>
        <ecNumber evidence="2">2.7.1.148</ecNumber>
    </recommendedName>
    <alternativeName>
        <fullName evidence="7">4-(cytidine-5'-diphospho)-2-C-methyl-D-erythritol kinase</fullName>
    </alternativeName>
</protein>
<proteinExistence type="inferred from homology"/>
<dbReference type="Pfam" id="PF00288">
    <property type="entry name" value="GHMP_kinases_N"/>
    <property type="match status" value="1"/>
</dbReference>
<reference evidence="10" key="1">
    <citation type="submission" date="2019-03" db="EMBL/GenBank/DDBJ databases">
        <title>Lake Tanganyika Metagenome-Assembled Genomes (MAGs).</title>
        <authorList>
            <person name="Tran P."/>
        </authorList>
    </citation>
    <scope>NUCLEOTIDE SEQUENCE</scope>
    <source>
        <strain evidence="10">M_DeepCast_50m_m2_156</strain>
    </source>
</reference>
<organism evidence="10 11">
    <name type="scientific">Candidatus Iainarchaeum sp</name>
    <dbReference type="NCBI Taxonomy" id="3101447"/>
    <lineage>
        <taxon>Archaea</taxon>
        <taxon>Candidatus Iainarchaeota</taxon>
        <taxon>Candidatus Iainarchaeia</taxon>
        <taxon>Candidatus Iainarchaeales</taxon>
        <taxon>Candidatus Iainarchaeaceae</taxon>
        <taxon>Candidatus Iainarchaeum</taxon>
    </lineage>
</organism>
<dbReference type="Gene3D" id="3.30.70.890">
    <property type="entry name" value="GHMP kinase, C-terminal domain"/>
    <property type="match status" value="1"/>
</dbReference>
<keyword evidence="6" id="KW-0067">ATP-binding</keyword>
<dbReference type="InterPro" id="IPR006204">
    <property type="entry name" value="GHMP_kinase_N_dom"/>
</dbReference>
<gene>
    <name evidence="10" type="primary">ispE</name>
    <name evidence="10" type="ORF">FJY86_00030</name>
</gene>
<evidence type="ECO:0000259" key="8">
    <source>
        <dbReference type="Pfam" id="PF00288"/>
    </source>
</evidence>
<dbReference type="AlphaFoldDB" id="A0A8T4C5M9"/>
<dbReference type="EC" id="2.7.1.148" evidence="2"/>
<evidence type="ECO:0000313" key="10">
    <source>
        <dbReference type="EMBL" id="MBM3281721.1"/>
    </source>
</evidence>
<dbReference type="Gene3D" id="3.30.230.10">
    <property type="match status" value="1"/>
</dbReference>
<name>A0A8T4C5M9_9ARCH</name>
<dbReference type="InterPro" id="IPR004424">
    <property type="entry name" value="IspE"/>
</dbReference>
<dbReference type="SUPFAM" id="SSF55060">
    <property type="entry name" value="GHMP Kinase, C-terminal domain"/>
    <property type="match status" value="1"/>
</dbReference>
<dbReference type="HAMAP" id="MF_00061">
    <property type="entry name" value="IspE"/>
    <property type="match status" value="1"/>
</dbReference>
<dbReference type="PANTHER" id="PTHR43527:SF2">
    <property type="entry name" value="4-DIPHOSPHOCYTIDYL-2-C-METHYL-D-ERYTHRITOL KINASE, CHLOROPLASTIC"/>
    <property type="match status" value="1"/>
</dbReference>
<evidence type="ECO:0000259" key="9">
    <source>
        <dbReference type="Pfam" id="PF08544"/>
    </source>
</evidence>
<dbReference type="InterPro" id="IPR036554">
    <property type="entry name" value="GHMP_kinase_C_sf"/>
</dbReference>
<dbReference type="EMBL" id="VGJJ01000001">
    <property type="protein sequence ID" value="MBM3281721.1"/>
    <property type="molecule type" value="Genomic_DNA"/>
</dbReference>